<dbReference type="Gene3D" id="2.40.160.210">
    <property type="entry name" value="Acyl-CoA thioesterase, double hotdog domain"/>
    <property type="match status" value="1"/>
</dbReference>
<dbReference type="PANTHER" id="PTHR38110">
    <property type="entry name" value="CHROMOSOME 23, WHOLE GENOME SHOTGUN SEQUENCE"/>
    <property type="match status" value="1"/>
</dbReference>
<dbReference type="Proteomes" id="UP000076580">
    <property type="component" value="Chromosome 01"/>
</dbReference>
<feature type="domain" description="Acyl-CoA thioesterase-like C-terminal" evidence="2">
    <location>
        <begin position="196"/>
        <end position="325"/>
    </location>
</feature>
<dbReference type="AlphaFoldDB" id="A0A151GVF3"/>
<reference evidence="3 4" key="1">
    <citation type="journal article" date="2016" name="Sci. Rep.">
        <title>Insights into Adaptations to a Near-Obligate Nematode Endoparasitic Lifestyle from the Finished Genome of Drechmeria coniospora.</title>
        <authorList>
            <person name="Zhang L."/>
            <person name="Zhou Z."/>
            <person name="Guo Q."/>
            <person name="Fokkens L."/>
            <person name="Miskei M."/>
            <person name="Pocsi I."/>
            <person name="Zhang W."/>
            <person name="Chen M."/>
            <person name="Wang L."/>
            <person name="Sun Y."/>
            <person name="Donzelli B.G."/>
            <person name="Gibson D.M."/>
            <person name="Nelson D.R."/>
            <person name="Luo J.G."/>
            <person name="Rep M."/>
            <person name="Liu H."/>
            <person name="Yang S."/>
            <person name="Wang J."/>
            <person name="Krasnoff S.B."/>
            <person name="Xu Y."/>
            <person name="Molnar I."/>
            <person name="Lin M."/>
        </authorList>
    </citation>
    <scope>NUCLEOTIDE SEQUENCE [LARGE SCALE GENOMIC DNA]</scope>
    <source>
        <strain evidence="3 4">ARSEF 6962</strain>
    </source>
</reference>
<evidence type="ECO:0000313" key="3">
    <source>
        <dbReference type="EMBL" id="KYK61085.1"/>
    </source>
</evidence>
<proteinExistence type="predicted"/>
<dbReference type="InterPro" id="IPR029069">
    <property type="entry name" value="HotDog_dom_sf"/>
</dbReference>
<dbReference type="Pfam" id="PF20789">
    <property type="entry name" value="4HBT_3C"/>
    <property type="match status" value="1"/>
</dbReference>
<dbReference type="STRING" id="98403.A0A151GVF3"/>
<dbReference type="InterPro" id="IPR042171">
    <property type="entry name" value="Acyl-CoA_hotdog"/>
</dbReference>
<organism evidence="3 4">
    <name type="scientific">Drechmeria coniospora</name>
    <name type="common">Nematophagous fungus</name>
    <name type="synonym">Meria coniospora</name>
    <dbReference type="NCBI Taxonomy" id="98403"/>
    <lineage>
        <taxon>Eukaryota</taxon>
        <taxon>Fungi</taxon>
        <taxon>Dikarya</taxon>
        <taxon>Ascomycota</taxon>
        <taxon>Pezizomycotina</taxon>
        <taxon>Sordariomycetes</taxon>
        <taxon>Hypocreomycetidae</taxon>
        <taxon>Hypocreales</taxon>
        <taxon>Ophiocordycipitaceae</taxon>
        <taxon>Drechmeria</taxon>
    </lineage>
</organism>
<dbReference type="InParanoid" id="A0A151GVF3"/>
<dbReference type="SUPFAM" id="SSF54637">
    <property type="entry name" value="Thioesterase/thiol ester dehydrase-isomerase"/>
    <property type="match status" value="2"/>
</dbReference>
<dbReference type="Pfam" id="PF13622">
    <property type="entry name" value="4HBT_3"/>
    <property type="match status" value="1"/>
</dbReference>
<evidence type="ECO:0000259" key="2">
    <source>
        <dbReference type="Pfam" id="PF20789"/>
    </source>
</evidence>
<sequence>MGRHLSELGIPASLKAATAISRRDDATFSVTLDPAFSIGAVPNGGYIASIFLAVAEAYLGPRGHPDTIAAHWQFLSRARNGSAVLKVSEAKMGRAMSVLHVTLHQPDEASKSSPTLKASDGDGDGDGVIVVAAYLTNRSMADDVAASSISISLPTGWVEPHRPPPVMDYDVLRRQQRDADWERMYVWLMGRLPSLHNVEFYRRRVRHDQSGMLDLWIRLAVGEAFTAISLGYVADIAVALLPETYRQPMSTRPVPNGMLECNKAFWYPTITMNLDVKRKLPTKGVEWLRLRITSKTIQNGRFDAEVLIFDGDDRLVATSYHVAMIVGAERNYAGRRSAPGLKPKV</sequence>
<feature type="domain" description="Acyl-CoA thioesterase-like N-terminal HotDog" evidence="1">
    <location>
        <begin position="35"/>
        <end position="107"/>
    </location>
</feature>
<dbReference type="EMBL" id="LAYC01000001">
    <property type="protein sequence ID" value="KYK61085.1"/>
    <property type="molecule type" value="Genomic_DNA"/>
</dbReference>
<accession>A0A151GVF3</accession>
<evidence type="ECO:0000313" key="4">
    <source>
        <dbReference type="Proteomes" id="UP000076580"/>
    </source>
</evidence>
<name>A0A151GVF3_DRECN</name>
<dbReference type="PANTHER" id="PTHR38110:SF1">
    <property type="entry name" value="THIOESTERASE DOMAIN-CONTAINING PROTEIN"/>
    <property type="match status" value="1"/>
</dbReference>
<protein>
    <recommendedName>
        <fullName evidence="5">Thioesterase family protein</fullName>
    </recommendedName>
</protein>
<keyword evidence="4" id="KW-1185">Reference proteome</keyword>
<gene>
    <name evidence="3" type="ORF">DCS_02226</name>
</gene>
<dbReference type="RefSeq" id="XP_040660437.1">
    <property type="nucleotide sequence ID" value="XM_040799554.1"/>
</dbReference>
<comment type="caution">
    <text evidence="3">The sequence shown here is derived from an EMBL/GenBank/DDBJ whole genome shotgun (WGS) entry which is preliminary data.</text>
</comment>
<dbReference type="InterPro" id="IPR049449">
    <property type="entry name" value="TesB_ACOT8-like_N"/>
</dbReference>
<dbReference type="InterPro" id="IPR049450">
    <property type="entry name" value="ACOT8-like_C"/>
</dbReference>
<evidence type="ECO:0000259" key="1">
    <source>
        <dbReference type="Pfam" id="PF13622"/>
    </source>
</evidence>
<dbReference type="InterPro" id="IPR052389">
    <property type="entry name" value="Sec_Metab_Biosynth-Assoc"/>
</dbReference>
<dbReference type="GeneID" id="63714869"/>
<evidence type="ECO:0008006" key="5">
    <source>
        <dbReference type="Google" id="ProtNLM"/>
    </source>
</evidence>